<feature type="domain" description="Prenylated flavin chaperone LpdD-like" evidence="1">
    <location>
        <begin position="9"/>
        <end position="115"/>
    </location>
</feature>
<dbReference type="OrthoDB" id="147150at2157"/>
<protein>
    <recommendedName>
        <fullName evidence="1">Prenylated flavin chaperone LpdD-like domain-containing protein</fullName>
    </recommendedName>
</protein>
<name>A0A4E0Q8K0_9EURY</name>
<dbReference type="InterPro" id="IPR048844">
    <property type="entry name" value="LpdD_chaperone-like"/>
</dbReference>
<sequence length="126" mass="13808">MHRVERTIGRTTLLLEWDKLGEDYLASLTGGTAHIGAVALGIFDRESGSASSSVLTVPGHREDRIVLHGARKLSKASRSSTVLVAGIHVDNIVLKEIEKIITVSEEMIDELVDILQEEQNGNSDRY</sequence>
<proteinExistence type="predicted"/>
<evidence type="ECO:0000313" key="2">
    <source>
        <dbReference type="EMBL" id="TGC11116.1"/>
    </source>
</evidence>
<evidence type="ECO:0000259" key="1">
    <source>
        <dbReference type="Pfam" id="PF21758"/>
    </source>
</evidence>
<dbReference type="RefSeq" id="WP_135388813.1">
    <property type="nucleotide sequence ID" value="NZ_PGGK01000002.1"/>
</dbReference>
<dbReference type="AlphaFoldDB" id="A0A4E0Q8K0"/>
<dbReference type="EMBL" id="PGGK01000002">
    <property type="protein sequence ID" value="TGC11116.1"/>
    <property type="molecule type" value="Genomic_DNA"/>
</dbReference>
<gene>
    <name evidence="2" type="ORF">CUN85_02945</name>
</gene>
<keyword evidence="3" id="KW-1185">Reference proteome</keyword>
<comment type="caution">
    <text evidence="2">The sequence shown here is derived from an EMBL/GenBank/DDBJ whole genome shotgun (WGS) entry which is preliminary data.</text>
</comment>
<evidence type="ECO:0000313" key="3">
    <source>
        <dbReference type="Proteomes" id="UP000297295"/>
    </source>
</evidence>
<accession>A0A4E0Q8K0</accession>
<dbReference type="Proteomes" id="UP000297295">
    <property type="component" value="Unassembled WGS sequence"/>
</dbReference>
<dbReference type="Pfam" id="PF21758">
    <property type="entry name" value="PAC_bac"/>
    <property type="match status" value="1"/>
</dbReference>
<organism evidence="2 3">
    <name type="scientific">Methanolobus halotolerans</name>
    <dbReference type="NCBI Taxonomy" id="2052935"/>
    <lineage>
        <taxon>Archaea</taxon>
        <taxon>Methanobacteriati</taxon>
        <taxon>Methanobacteriota</taxon>
        <taxon>Stenosarchaea group</taxon>
        <taxon>Methanomicrobia</taxon>
        <taxon>Methanosarcinales</taxon>
        <taxon>Methanosarcinaceae</taxon>
        <taxon>Methanolobus</taxon>
    </lineage>
</organism>
<reference evidence="2 3" key="1">
    <citation type="submission" date="2017-11" db="EMBL/GenBank/DDBJ databases">
        <title>Isolation and Characterization of Methanogenic Archaea from Saline Meromictic Lake at Siberia.</title>
        <authorList>
            <person name="Shen Y."/>
            <person name="Huang H.-H."/>
            <person name="Lai M.-C."/>
            <person name="Chen S.-C."/>
        </authorList>
    </citation>
    <scope>NUCLEOTIDE SEQUENCE [LARGE SCALE GENOMIC DNA]</scope>
    <source>
        <strain evidence="2 3">SY-01</strain>
    </source>
</reference>